<sequence>MVGDAKGLRALRGSLRRSGIGVVQSWGSKRLNIDFVVVVGRDAPICCGGVICSEGAFPMQLGSISLVKEGVIDGGCNGVVAQICGMGGYQGYGTSGGNQNAYDGRSDSSRYMQPQSAAAYGGYGGGYGASDSSYGNPGVYDAVGGRTGSVPSSNASGQSGSELQGSGGSGNYMGSGYGDANGNSGYGNAAWRSEQAQASGNYGTPQGNGEQVGEMLDNGVLVGEEVVVVVGKSHRKMEVVVSEQEMSYCV</sequence>
<dbReference type="PANTHER" id="PTHR48035">
    <property type="entry name" value="HETEROGENEOUS NUCLEAR RIBONUCLEOPROTEIN 1"/>
    <property type="match status" value="1"/>
</dbReference>
<reference evidence="2 3" key="1">
    <citation type="submission" date="2023-01" db="EMBL/GenBank/DDBJ databases">
        <authorList>
            <person name="Kreplak J."/>
        </authorList>
    </citation>
    <scope>NUCLEOTIDE SEQUENCE [LARGE SCALE GENOMIC DNA]</scope>
</reference>
<dbReference type="InterPro" id="IPR053260">
    <property type="entry name" value="hnRNP"/>
</dbReference>
<accession>A0AAV1A8Z9</accession>
<evidence type="ECO:0000313" key="3">
    <source>
        <dbReference type="Proteomes" id="UP001157006"/>
    </source>
</evidence>
<feature type="region of interest" description="Disordered" evidence="1">
    <location>
        <begin position="145"/>
        <end position="174"/>
    </location>
</feature>
<dbReference type="PANTHER" id="PTHR48035:SF2">
    <property type="entry name" value="RNA-BINDING REGION RNP-1 DOMAIN-CONTAINING PROTEIN"/>
    <property type="match status" value="1"/>
</dbReference>
<evidence type="ECO:0000256" key="1">
    <source>
        <dbReference type="SAM" id="MobiDB-lite"/>
    </source>
</evidence>
<feature type="compositionally biased region" description="Gly residues" evidence="1">
    <location>
        <begin position="165"/>
        <end position="174"/>
    </location>
</feature>
<dbReference type="AlphaFoldDB" id="A0AAV1A8Z9"/>
<proteinExistence type="predicted"/>
<protein>
    <submittedName>
        <fullName evidence="2">Uncharacterized protein</fullName>
    </submittedName>
</protein>
<name>A0AAV1A8Z9_VICFA</name>
<organism evidence="2 3">
    <name type="scientific">Vicia faba</name>
    <name type="common">Broad bean</name>
    <name type="synonym">Faba vulgaris</name>
    <dbReference type="NCBI Taxonomy" id="3906"/>
    <lineage>
        <taxon>Eukaryota</taxon>
        <taxon>Viridiplantae</taxon>
        <taxon>Streptophyta</taxon>
        <taxon>Embryophyta</taxon>
        <taxon>Tracheophyta</taxon>
        <taxon>Spermatophyta</taxon>
        <taxon>Magnoliopsida</taxon>
        <taxon>eudicotyledons</taxon>
        <taxon>Gunneridae</taxon>
        <taxon>Pentapetalae</taxon>
        <taxon>rosids</taxon>
        <taxon>fabids</taxon>
        <taxon>Fabales</taxon>
        <taxon>Fabaceae</taxon>
        <taxon>Papilionoideae</taxon>
        <taxon>50 kb inversion clade</taxon>
        <taxon>NPAAA clade</taxon>
        <taxon>Hologalegina</taxon>
        <taxon>IRL clade</taxon>
        <taxon>Fabeae</taxon>
        <taxon>Vicia</taxon>
    </lineage>
</organism>
<evidence type="ECO:0000313" key="2">
    <source>
        <dbReference type="EMBL" id="CAI8606469.1"/>
    </source>
</evidence>
<keyword evidence="3" id="KW-1185">Reference proteome</keyword>
<dbReference type="EMBL" id="OX451738">
    <property type="protein sequence ID" value="CAI8606469.1"/>
    <property type="molecule type" value="Genomic_DNA"/>
</dbReference>
<dbReference type="Proteomes" id="UP001157006">
    <property type="component" value="Chromosome 3"/>
</dbReference>
<gene>
    <name evidence="2" type="ORF">VFH_III231640</name>
</gene>